<accession>A0A1C3WPS1</accession>
<dbReference type="Proteomes" id="UP000199435">
    <property type="component" value="Unassembled WGS sequence"/>
</dbReference>
<evidence type="ECO:0000313" key="1">
    <source>
        <dbReference type="EMBL" id="SCB41856.1"/>
    </source>
</evidence>
<evidence type="ECO:0000313" key="2">
    <source>
        <dbReference type="Proteomes" id="UP000199435"/>
    </source>
</evidence>
<organism evidence="1 2">
    <name type="scientific">Rhizobium miluonense</name>
    <dbReference type="NCBI Taxonomy" id="411945"/>
    <lineage>
        <taxon>Bacteria</taxon>
        <taxon>Pseudomonadati</taxon>
        <taxon>Pseudomonadota</taxon>
        <taxon>Alphaproteobacteria</taxon>
        <taxon>Hyphomicrobiales</taxon>
        <taxon>Rhizobiaceae</taxon>
        <taxon>Rhizobium/Agrobacterium group</taxon>
        <taxon>Rhizobium</taxon>
    </lineage>
</organism>
<dbReference type="STRING" id="411945.GA0061102_103534"/>
<sequence length="130" mass="14472">MRTFYHEPRAHRLIAERASADASLPRIRGYALAIDFLNGYAADARVIESSTLLFPEKVAGTEGEKGDLRRFGFVQYAGEGKPPHSGLVRYVGDAFFADKGTAEFVWQAIIEKIENDADALHRVKAATFRQ</sequence>
<proteinExistence type="predicted"/>
<protein>
    <submittedName>
        <fullName evidence="1">Uncharacterized protein</fullName>
    </submittedName>
</protein>
<dbReference type="RefSeq" id="WP_092853840.1">
    <property type="nucleotide sequence ID" value="NZ_FMAH01000035.1"/>
</dbReference>
<name>A0A1C3WPS1_9HYPH</name>
<keyword evidence="2" id="KW-1185">Reference proteome</keyword>
<dbReference type="OrthoDB" id="8421699at2"/>
<gene>
    <name evidence="1" type="ORF">GA0061102_103534</name>
</gene>
<dbReference type="EMBL" id="FMAH01000035">
    <property type="protein sequence ID" value="SCB41856.1"/>
    <property type="molecule type" value="Genomic_DNA"/>
</dbReference>
<dbReference type="AlphaFoldDB" id="A0A1C3WPS1"/>
<reference evidence="2" key="1">
    <citation type="submission" date="2016-08" db="EMBL/GenBank/DDBJ databases">
        <authorList>
            <person name="Varghese N."/>
            <person name="Submissions Spin"/>
        </authorList>
    </citation>
    <scope>NUCLEOTIDE SEQUENCE [LARGE SCALE GENOMIC DNA]</scope>
    <source>
        <strain evidence="2">HAMBI 2971</strain>
    </source>
</reference>